<gene>
    <name evidence="1" type="ORF">BJA5080_08087</name>
</gene>
<evidence type="ECO:0000313" key="2">
    <source>
        <dbReference type="Proteomes" id="UP000024900"/>
    </source>
</evidence>
<sequence length="118" mass="12722">MGLRTRASELAEASHSSMRVISWKEKQGGFQCSRPGEYEPGARHSTDGYRCNRVRAAAQRFRGSRFGAGSRPSSAAGRGLFTLSRRGPSLLSILGDRTPLSALPRFSASPWARLGLAG</sequence>
<proteinExistence type="predicted"/>
<organism evidence="1 2">
    <name type="scientific">Bradyrhizobium diazoefficiens SEMIA 5080</name>
    <dbReference type="NCBI Taxonomy" id="754504"/>
    <lineage>
        <taxon>Bacteria</taxon>
        <taxon>Pseudomonadati</taxon>
        <taxon>Pseudomonadota</taxon>
        <taxon>Alphaproteobacteria</taxon>
        <taxon>Hyphomicrobiales</taxon>
        <taxon>Nitrobacteraceae</taxon>
        <taxon>Bradyrhizobium</taxon>
    </lineage>
</organism>
<name>A0A837CRT5_9BRAD</name>
<accession>A0A837CRT5</accession>
<protein>
    <submittedName>
        <fullName evidence="1">Uncharacterized protein</fullName>
    </submittedName>
</protein>
<reference evidence="1 2" key="1">
    <citation type="journal article" date="2014" name="BMC Genomics">
        <title>Comparative genomics of Bradyrhizobium japonicum CPAC 15 and Bradyrhizobium diazoefficiens CPAC 7: elite model strains for understanding symbiotic performance with soybean.</title>
        <authorList>
            <person name="Siqueira A.F."/>
            <person name="Ormeno-Orrillo E."/>
            <person name="Souza R.C."/>
            <person name="Rodrigues E.P."/>
            <person name="Almeida L.G."/>
            <person name="Barcellos F.G."/>
            <person name="Batista J.S."/>
            <person name="Nakatami A.S."/>
            <person name="Martinez-Romero E."/>
            <person name="Vasconcelos A.T."/>
            <person name="Hungria M."/>
        </authorList>
    </citation>
    <scope>NUCLEOTIDE SEQUENCE [LARGE SCALE GENOMIC DNA]</scope>
    <source>
        <strain evidence="1 2">SEMIA 5080</strain>
    </source>
</reference>
<evidence type="ECO:0000313" key="1">
    <source>
        <dbReference type="EMBL" id="KGJ71381.1"/>
    </source>
</evidence>
<comment type="caution">
    <text evidence="1">The sequence shown here is derived from an EMBL/GenBank/DDBJ whole genome shotgun (WGS) entry which is preliminary data.</text>
</comment>
<dbReference type="AlphaFoldDB" id="A0A837CRT5"/>
<dbReference type="Proteomes" id="UP000024900">
    <property type="component" value="Unassembled WGS sequence"/>
</dbReference>
<dbReference type="EMBL" id="ADOU02000002">
    <property type="protein sequence ID" value="KGJ71381.1"/>
    <property type="molecule type" value="Genomic_DNA"/>
</dbReference>